<dbReference type="EMBL" id="CP133218">
    <property type="protein sequence ID" value="WML92358.1"/>
    <property type="molecule type" value="Genomic_DNA"/>
</dbReference>
<proteinExistence type="predicted"/>
<dbReference type="SUPFAM" id="SSF103196">
    <property type="entry name" value="Roadblock/LC7 domain"/>
    <property type="match status" value="1"/>
</dbReference>
<sequence>MINQQRAWLFAEQLQHRMPEIENLQLLTVDGLAMRGSCLRQDEDKLSALSALLYSGAQQLAECLQEESPKGLIVCIGVSAYVIAQLGDELVLGLQVPADLGHPQFLQTVCQLIGEYEQSSPLIH</sequence>
<evidence type="ECO:0000313" key="1">
    <source>
        <dbReference type="EMBL" id="WML92358.1"/>
    </source>
</evidence>
<gene>
    <name evidence="1" type="ORF">RCF98_08450</name>
</gene>
<reference evidence="1 2" key="1">
    <citation type="submission" date="2023-08" db="EMBL/GenBank/DDBJ databases">
        <title>New molecular markers tilS and rpoB for phylogenetic and monitoring studies of the genus Thiothrix biodiversity.</title>
        <authorList>
            <person name="Ravin N.V."/>
            <person name="Smolyakov D."/>
            <person name="Markov N.D."/>
            <person name="Beletsky A.V."/>
            <person name="Mardanov A.V."/>
            <person name="Rudenko T.S."/>
            <person name="Grabovich M.Y."/>
        </authorList>
    </citation>
    <scope>NUCLEOTIDE SEQUENCE [LARGE SCALE GENOMIC DNA]</scope>
    <source>
        <strain evidence="1 2">MK1</strain>
    </source>
</reference>
<dbReference type="Proteomes" id="UP001236657">
    <property type="component" value="Chromosome"/>
</dbReference>
<keyword evidence="2" id="KW-1185">Reference proteome</keyword>
<name>A0ABY9MV11_9GAMM</name>
<evidence type="ECO:0008006" key="3">
    <source>
        <dbReference type="Google" id="ProtNLM"/>
    </source>
</evidence>
<evidence type="ECO:0000313" key="2">
    <source>
        <dbReference type="Proteomes" id="UP001236657"/>
    </source>
</evidence>
<accession>A0ABY9MV11</accession>
<dbReference type="RefSeq" id="WP_156946754.1">
    <property type="nucleotide sequence ID" value="NZ_CP133218.1"/>
</dbReference>
<organism evidence="1 2">
    <name type="scientific">Thiothrix lacustris</name>
    <dbReference type="NCBI Taxonomy" id="525917"/>
    <lineage>
        <taxon>Bacteria</taxon>
        <taxon>Pseudomonadati</taxon>
        <taxon>Pseudomonadota</taxon>
        <taxon>Gammaproteobacteria</taxon>
        <taxon>Thiotrichales</taxon>
        <taxon>Thiotrichaceae</taxon>
        <taxon>Thiothrix</taxon>
    </lineage>
</organism>
<dbReference type="Gene3D" id="3.30.450.30">
    <property type="entry name" value="Dynein light chain 2a, cytoplasmic"/>
    <property type="match status" value="1"/>
</dbReference>
<protein>
    <recommendedName>
        <fullName evidence="3">Roadblock/LAMTOR2 domain-containing protein</fullName>
    </recommendedName>
</protein>